<reference evidence="2" key="1">
    <citation type="journal article" date="2020" name="Cell">
        <title>Large-Scale Comparative Analyses of Tick Genomes Elucidate Their Genetic Diversity and Vector Capacities.</title>
        <authorList>
            <consortium name="Tick Genome and Microbiome Consortium (TIGMIC)"/>
            <person name="Jia N."/>
            <person name="Wang J."/>
            <person name="Shi W."/>
            <person name="Du L."/>
            <person name="Sun Y."/>
            <person name="Zhan W."/>
            <person name="Jiang J.F."/>
            <person name="Wang Q."/>
            <person name="Zhang B."/>
            <person name="Ji P."/>
            <person name="Bell-Sakyi L."/>
            <person name="Cui X.M."/>
            <person name="Yuan T.T."/>
            <person name="Jiang B.G."/>
            <person name="Yang W.F."/>
            <person name="Lam T.T."/>
            <person name="Chang Q.C."/>
            <person name="Ding S.J."/>
            <person name="Wang X.J."/>
            <person name="Zhu J.G."/>
            <person name="Ruan X.D."/>
            <person name="Zhao L."/>
            <person name="Wei J.T."/>
            <person name="Ye R.Z."/>
            <person name="Que T.C."/>
            <person name="Du C.H."/>
            <person name="Zhou Y.H."/>
            <person name="Cheng J.X."/>
            <person name="Dai P.F."/>
            <person name="Guo W.B."/>
            <person name="Han X.H."/>
            <person name="Huang E.J."/>
            <person name="Li L.F."/>
            <person name="Wei W."/>
            <person name="Gao Y.C."/>
            <person name="Liu J.Z."/>
            <person name="Shao H.Z."/>
            <person name="Wang X."/>
            <person name="Wang C.C."/>
            <person name="Yang T.C."/>
            <person name="Huo Q.B."/>
            <person name="Li W."/>
            <person name="Chen H.Y."/>
            <person name="Chen S.E."/>
            <person name="Zhou L.G."/>
            <person name="Ni X.B."/>
            <person name="Tian J.H."/>
            <person name="Sheng Y."/>
            <person name="Liu T."/>
            <person name="Pan Y.S."/>
            <person name="Xia L.Y."/>
            <person name="Li J."/>
            <person name="Zhao F."/>
            <person name="Cao W.C."/>
        </authorList>
    </citation>
    <scope>NUCLEOTIDE SEQUENCE</scope>
    <source>
        <strain evidence="2">Rsan-2018</strain>
    </source>
</reference>
<gene>
    <name evidence="2" type="ORF">HPB52_019419</name>
</gene>
<reference evidence="2" key="2">
    <citation type="submission" date="2021-09" db="EMBL/GenBank/DDBJ databases">
        <authorList>
            <person name="Jia N."/>
            <person name="Wang J."/>
            <person name="Shi W."/>
            <person name="Du L."/>
            <person name="Sun Y."/>
            <person name="Zhan W."/>
            <person name="Jiang J."/>
            <person name="Wang Q."/>
            <person name="Zhang B."/>
            <person name="Ji P."/>
            <person name="Sakyi L.B."/>
            <person name="Cui X."/>
            <person name="Yuan T."/>
            <person name="Jiang B."/>
            <person name="Yang W."/>
            <person name="Lam T.T.-Y."/>
            <person name="Chang Q."/>
            <person name="Ding S."/>
            <person name="Wang X."/>
            <person name="Zhu J."/>
            <person name="Ruan X."/>
            <person name="Zhao L."/>
            <person name="Wei J."/>
            <person name="Que T."/>
            <person name="Du C."/>
            <person name="Cheng J."/>
            <person name="Dai P."/>
            <person name="Han X."/>
            <person name="Huang E."/>
            <person name="Gao Y."/>
            <person name="Liu J."/>
            <person name="Shao H."/>
            <person name="Ye R."/>
            <person name="Li L."/>
            <person name="Wei W."/>
            <person name="Wang X."/>
            <person name="Wang C."/>
            <person name="Huo Q."/>
            <person name="Li W."/>
            <person name="Guo W."/>
            <person name="Chen H."/>
            <person name="Chen S."/>
            <person name="Zhou L."/>
            <person name="Zhou L."/>
            <person name="Ni X."/>
            <person name="Tian J."/>
            <person name="Zhou Y."/>
            <person name="Sheng Y."/>
            <person name="Liu T."/>
            <person name="Pan Y."/>
            <person name="Xia L."/>
            <person name="Li J."/>
            <person name="Zhao F."/>
            <person name="Cao W."/>
        </authorList>
    </citation>
    <scope>NUCLEOTIDE SEQUENCE</scope>
    <source>
        <strain evidence="2">Rsan-2018</strain>
        <tissue evidence="2">Larvae</tissue>
    </source>
</reference>
<protein>
    <submittedName>
        <fullName evidence="2">Uncharacterized protein</fullName>
    </submittedName>
</protein>
<evidence type="ECO:0000256" key="1">
    <source>
        <dbReference type="SAM" id="MobiDB-lite"/>
    </source>
</evidence>
<evidence type="ECO:0000313" key="2">
    <source>
        <dbReference type="EMBL" id="KAH7948211.1"/>
    </source>
</evidence>
<keyword evidence="3" id="KW-1185">Reference proteome</keyword>
<evidence type="ECO:0000313" key="3">
    <source>
        <dbReference type="Proteomes" id="UP000821837"/>
    </source>
</evidence>
<comment type="caution">
    <text evidence="2">The sequence shown here is derived from an EMBL/GenBank/DDBJ whole genome shotgun (WGS) entry which is preliminary data.</text>
</comment>
<organism evidence="2 3">
    <name type="scientific">Rhipicephalus sanguineus</name>
    <name type="common">Brown dog tick</name>
    <name type="synonym">Ixodes sanguineus</name>
    <dbReference type="NCBI Taxonomy" id="34632"/>
    <lineage>
        <taxon>Eukaryota</taxon>
        <taxon>Metazoa</taxon>
        <taxon>Ecdysozoa</taxon>
        <taxon>Arthropoda</taxon>
        <taxon>Chelicerata</taxon>
        <taxon>Arachnida</taxon>
        <taxon>Acari</taxon>
        <taxon>Parasitiformes</taxon>
        <taxon>Ixodida</taxon>
        <taxon>Ixodoidea</taxon>
        <taxon>Ixodidae</taxon>
        <taxon>Rhipicephalinae</taxon>
        <taxon>Rhipicephalus</taxon>
        <taxon>Rhipicephalus</taxon>
    </lineage>
</organism>
<dbReference type="AlphaFoldDB" id="A0A9D4ST97"/>
<name>A0A9D4ST97_RHISA</name>
<feature type="compositionally biased region" description="Basic and acidic residues" evidence="1">
    <location>
        <begin position="31"/>
        <end position="48"/>
    </location>
</feature>
<dbReference type="VEuPathDB" id="VectorBase:RSAN_048033"/>
<proteinExistence type="predicted"/>
<sequence length="113" mass="12652">MIGPRGDKCVRIKAHPSHSIIESVHQWERDGLFPTKRSEHENNGEKPQRAVAPQRTAAPRPVTRSASAAHVSARAQRHQIVKPWRGAMFVRPRVLFLITPGAIIRACASHHHP</sequence>
<feature type="compositionally biased region" description="Low complexity" evidence="1">
    <location>
        <begin position="64"/>
        <end position="74"/>
    </location>
</feature>
<dbReference type="Proteomes" id="UP000821837">
    <property type="component" value="Chromosome 6"/>
</dbReference>
<dbReference type="EMBL" id="JABSTV010001252">
    <property type="protein sequence ID" value="KAH7948211.1"/>
    <property type="molecule type" value="Genomic_DNA"/>
</dbReference>
<feature type="region of interest" description="Disordered" evidence="1">
    <location>
        <begin position="31"/>
        <end position="77"/>
    </location>
</feature>
<accession>A0A9D4ST97</accession>